<proteinExistence type="predicted"/>
<organism evidence="1 2">
    <name type="scientific">Mythimna loreyi</name>
    <dbReference type="NCBI Taxonomy" id="667449"/>
    <lineage>
        <taxon>Eukaryota</taxon>
        <taxon>Metazoa</taxon>
        <taxon>Ecdysozoa</taxon>
        <taxon>Arthropoda</taxon>
        <taxon>Hexapoda</taxon>
        <taxon>Insecta</taxon>
        <taxon>Pterygota</taxon>
        <taxon>Neoptera</taxon>
        <taxon>Endopterygota</taxon>
        <taxon>Lepidoptera</taxon>
        <taxon>Glossata</taxon>
        <taxon>Ditrysia</taxon>
        <taxon>Noctuoidea</taxon>
        <taxon>Noctuidae</taxon>
        <taxon>Noctuinae</taxon>
        <taxon>Hadenini</taxon>
        <taxon>Mythimna</taxon>
    </lineage>
</organism>
<keyword evidence="2" id="KW-1185">Reference proteome</keyword>
<sequence length="139" mass="14696">MKFIVFLAVAVACVIADDKDFSATVVKSDFENSPEGAFQWAYETSNGIYGQANGVVKNANSEYPSLEIQGAYKYTAPDGQPIELSYTAGENGYEPQGSHLPVPPPTPEAILRALAYIAANPPPADYAKAGPAPPKPAYG</sequence>
<comment type="caution">
    <text evidence="1">The sequence shown here is derived from an EMBL/GenBank/DDBJ whole genome shotgun (WGS) entry which is preliminary data.</text>
</comment>
<gene>
    <name evidence="1" type="ORF">PYW08_004338</name>
</gene>
<evidence type="ECO:0000313" key="1">
    <source>
        <dbReference type="EMBL" id="KAJ8721936.1"/>
    </source>
</evidence>
<dbReference type="EMBL" id="CM056792">
    <property type="protein sequence ID" value="KAJ8721936.1"/>
    <property type="molecule type" value="Genomic_DNA"/>
</dbReference>
<reference evidence="1" key="1">
    <citation type="submission" date="2023-03" db="EMBL/GenBank/DDBJ databases">
        <title>Chromosome-level genomes of two armyworms, Mythimna separata and Mythimna loreyi, provide insights into the biosynthesis and reception of sex pheromones.</title>
        <authorList>
            <person name="Zhao H."/>
        </authorList>
    </citation>
    <scope>NUCLEOTIDE SEQUENCE</scope>
    <source>
        <strain evidence="1">BeijingLab</strain>
    </source>
</reference>
<evidence type="ECO:0000313" key="2">
    <source>
        <dbReference type="Proteomes" id="UP001231649"/>
    </source>
</evidence>
<dbReference type="Proteomes" id="UP001231649">
    <property type="component" value="Chromosome 16"/>
</dbReference>
<accession>A0ACC2QNL1</accession>
<protein>
    <submittedName>
        <fullName evidence="1">Uncharacterized protein</fullName>
    </submittedName>
</protein>
<name>A0ACC2QNL1_9NEOP</name>